<dbReference type="EMBL" id="JAUQUR010000002">
    <property type="protein sequence ID" value="MDX4068946.1"/>
    <property type="molecule type" value="Genomic_DNA"/>
</dbReference>
<dbReference type="AlphaFoldDB" id="A0A2U2C0I9"/>
<evidence type="ECO:0000313" key="3">
    <source>
        <dbReference type="Proteomes" id="UP000245014"/>
    </source>
</evidence>
<reference evidence="1" key="3">
    <citation type="submission" date="2023-07" db="EMBL/GenBank/DDBJ databases">
        <authorList>
            <person name="Zhang M."/>
            <person name="Zhou G."/>
        </authorList>
    </citation>
    <scope>NUCLEOTIDE SEQUENCE</scope>
    <source>
        <strain evidence="1">BJSY19SF1-2</strain>
    </source>
</reference>
<gene>
    <name evidence="2" type="ORF">DF188_04805</name>
    <name evidence="1" type="ORF">Q6A80_04335</name>
</gene>
<dbReference type="Proteomes" id="UP000245014">
    <property type="component" value="Unassembled WGS sequence"/>
</dbReference>
<dbReference type="Proteomes" id="UP001283691">
    <property type="component" value="Unassembled WGS sequence"/>
</dbReference>
<dbReference type="RefSeq" id="WP_066351270.1">
    <property type="nucleotide sequence ID" value="NZ_JAUQUD010000002.1"/>
</dbReference>
<protein>
    <submittedName>
        <fullName evidence="2">Uncharacterized protein</fullName>
    </submittedName>
</protein>
<reference evidence="1" key="2">
    <citation type="journal article" date="2023" name="Front. Microbiol.">
        <title>Genomic diversity and taxonomic marker for Arcobacter species.</title>
        <authorList>
            <person name="Zhou G."/>
            <person name="Gu Y."/>
            <person name="Wang H."/>
            <person name="Chen X."/>
            <person name="Zhang X."/>
            <person name="Shao Z."/>
            <person name="Yan X."/>
            <person name="Zhang J."/>
            <person name="Zhang M."/>
        </authorList>
    </citation>
    <scope>NUCLEOTIDE SEQUENCE</scope>
    <source>
        <strain evidence="1">BJSY19SF1-2</strain>
    </source>
</reference>
<organism evidence="2 3">
    <name type="scientific">Aliarcobacter skirrowii</name>
    <dbReference type="NCBI Taxonomy" id="28200"/>
    <lineage>
        <taxon>Bacteria</taxon>
        <taxon>Pseudomonadati</taxon>
        <taxon>Campylobacterota</taxon>
        <taxon>Epsilonproteobacteria</taxon>
        <taxon>Campylobacterales</taxon>
        <taxon>Arcobacteraceae</taxon>
        <taxon>Aliarcobacter</taxon>
    </lineage>
</organism>
<sequence length="91" mass="10758">MIKQIEKNDLFSIFNIENFLHLETIIDNFSPSLAEYHLETFFSNSENESFLNKRNIQNSLNIGSFSLYLDYDENIYLESFENNLSDEATLF</sequence>
<dbReference type="EMBL" id="QEYI01000003">
    <property type="protein sequence ID" value="PWE21539.1"/>
    <property type="molecule type" value="Genomic_DNA"/>
</dbReference>
<proteinExistence type="predicted"/>
<reference evidence="2 3" key="1">
    <citation type="submission" date="2018-05" db="EMBL/GenBank/DDBJ databases">
        <title>Antimicrobial susceptibility testing and genomic analysis of Arcobacter skirrowii strains and one Arcobacter butzleri isolated from German poultry farms.</title>
        <authorList>
            <person name="Haenel I."/>
            <person name="Hotzel H."/>
            <person name="Tomaso H."/>
            <person name="Busch A."/>
        </authorList>
    </citation>
    <scope>NUCLEOTIDE SEQUENCE [LARGE SCALE GENOMIC DNA]</scope>
    <source>
        <strain evidence="2">17-1208-2</strain>
        <strain evidence="3">v</strain>
    </source>
</reference>
<evidence type="ECO:0000313" key="2">
    <source>
        <dbReference type="EMBL" id="PWE21539.1"/>
    </source>
</evidence>
<accession>A0A2U2C0I9</accession>
<evidence type="ECO:0000313" key="1">
    <source>
        <dbReference type="EMBL" id="MDX4068946.1"/>
    </source>
</evidence>
<dbReference type="STRING" id="28200.GCA_001572935_00194"/>
<comment type="caution">
    <text evidence="2">The sequence shown here is derived from an EMBL/GenBank/DDBJ whole genome shotgun (WGS) entry which is preliminary data.</text>
</comment>
<name>A0A2U2C0I9_9BACT</name>